<gene>
    <name evidence="2" type="ORF">L345_10511</name>
</gene>
<dbReference type="InterPro" id="IPR004156">
    <property type="entry name" value="OATP"/>
</dbReference>
<comment type="caution">
    <text evidence="2">The sequence shown here is derived from an EMBL/GenBank/DDBJ whole genome shotgun (WGS) entry which is preliminary data.</text>
</comment>
<dbReference type="AlphaFoldDB" id="V8NQ98"/>
<keyword evidence="1" id="KW-1133">Transmembrane helix</keyword>
<sequence length="110" mass="12326">MVLARSRIPSREGRPLISLCLFVCFEVYNSTAHIVVRISESQPSSSGILFTMLVFGPACGFILGSFCTKIYVDAVFIDTTININHWHYNVNKSTSVLAGFAKHTWARRNK</sequence>
<feature type="non-terminal residue" evidence="2">
    <location>
        <position position="1"/>
    </location>
</feature>
<evidence type="ECO:0000313" key="3">
    <source>
        <dbReference type="Proteomes" id="UP000018936"/>
    </source>
</evidence>
<keyword evidence="1" id="KW-0812">Transmembrane</keyword>
<accession>V8NQ98</accession>
<dbReference type="GO" id="GO:0016020">
    <property type="term" value="C:membrane"/>
    <property type="evidence" value="ECO:0007669"/>
    <property type="project" value="InterPro"/>
</dbReference>
<protein>
    <submittedName>
        <fullName evidence="2">Uncharacterized protein</fullName>
    </submittedName>
</protein>
<evidence type="ECO:0000313" key="2">
    <source>
        <dbReference type="EMBL" id="ETE63722.1"/>
    </source>
</evidence>
<evidence type="ECO:0000256" key="1">
    <source>
        <dbReference type="SAM" id="Phobius"/>
    </source>
</evidence>
<name>V8NQ98_OPHHA</name>
<dbReference type="Proteomes" id="UP000018936">
    <property type="component" value="Unassembled WGS sequence"/>
</dbReference>
<keyword evidence="1" id="KW-0472">Membrane</keyword>
<keyword evidence="3" id="KW-1185">Reference proteome</keyword>
<reference evidence="2 3" key="1">
    <citation type="journal article" date="2013" name="Proc. Natl. Acad. Sci. U.S.A.">
        <title>The king cobra genome reveals dynamic gene evolution and adaptation in the snake venom system.</title>
        <authorList>
            <person name="Vonk F.J."/>
            <person name="Casewell N.R."/>
            <person name="Henkel C.V."/>
            <person name="Heimberg A.M."/>
            <person name="Jansen H.J."/>
            <person name="McCleary R.J."/>
            <person name="Kerkkamp H.M."/>
            <person name="Vos R.A."/>
            <person name="Guerreiro I."/>
            <person name="Calvete J.J."/>
            <person name="Wuster W."/>
            <person name="Woods A.E."/>
            <person name="Logan J.M."/>
            <person name="Harrison R.A."/>
            <person name="Castoe T.A."/>
            <person name="de Koning A.P."/>
            <person name="Pollock D.D."/>
            <person name="Yandell M."/>
            <person name="Calderon D."/>
            <person name="Renjifo C."/>
            <person name="Currier R.B."/>
            <person name="Salgado D."/>
            <person name="Pla D."/>
            <person name="Sanz L."/>
            <person name="Hyder A.S."/>
            <person name="Ribeiro J.M."/>
            <person name="Arntzen J.W."/>
            <person name="van den Thillart G.E."/>
            <person name="Boetzer M."/>
            <person name="Pirovano W."/>
            <person name="Dirks R.P."/>
            <person name="Spaink H.P."/>
            <person name="Duboule D."/>
            <person name="McGlinn E."/>
            <person name="Kini R.M."/>
            <person name="Richardson M.K."/>
        </authorList>
    </citation>
    <scope>NUCLEOTIDE SEQUENCE</scope>
    <source>
        <tissue evidence="2">Blood</tissue>
    </source>
</reference>
<dbReference type="OrthoDB" id="5062115at2759"/>
<proteinExistence type="predicted"/>
<dbReference type="EMBL" id="AZIM01002601">
    <property type="protein sequence ID" value="ETE63722.1"/>
    <property type="molecule type" value="Genomic_DNA"/>
</dbReference>
<feature type="non-terminal residue" evidence="2">
    <location>
        <position position="110"/>
    </location>
</feature>
<feature type="transmembrane region" description="Helical" evidence="1">
    <location>
        <begin position="48"/>
        <end position="72"/>
    </location>
</feature>
<dbReference type="Pfam" id="PF03137">
    <property type="entry name" value="OATP"/>
    <property type="match status" value="1"/>
</dbReference>
<dbReference type="GO" id="GO:0055085">
    <property type="term" value="P:transmembrane transport"/>
    <property type="evidence" value="ECO:0007669"/>
    <property type="project" value="InterPro"/>
</dbReference>
<organism evidence="2 3">
    <name type="scientific">Ophiophagus hannah</name>
    <name type="common">King cobra</name>
    <name type="synonym">Naja hannah</name>
    <dbReference type="NCBI Taxonomy" id="8665"/>
    <lineage>
        <taxon>Eukaryota</taxon>
        <taxon>Metazoa</taxon>
        <taxon>Chordata</taxon>
        <taxon>Craniata</taxon>
        <taxon>Vertebrata</taxon>
        <taxon>Euteleostomi</taxon>
        <taxon>Lepidosauria</taxon>
        <taxon>Squamata</taxon>
        <taxon>Bifurcata</taxon>
        <taxon>Unidentata</taxon>
        <taxon>Episquamata</taxon>
        <taxon>Toxicofera</taxon>
        <taxon>Serpentes</taxon>
        <taxon>Colubroidea</taxon>
        <taxon>Elapidae</taxon>
        <taxon>Elapinae</taxon>
        <taxon>Ophiophagus</taxon>
    </lineage>
</organism>